<gene>
    <name evidence="3" type="primary">APA2</name>
    <name evidence="3" type="ORF">OHC33_005699</name>
</gene>
<evidence type="ECO:0000313" key="3">
    <source>
        <dbReference type="EMBL" id="KAK5953131.1"/>
    </source>
</evidence>
<name>A0AAN8ET80_9EURO</name>
<dbReference type="InterPro" id="IPR009163">
    <property type="entry name" value="Ap4A_phos1/2"/>
</dbReference>
<accession>A0AAN8ET80</accession>
<keyword evidence="3" id="KW-0808">Transferase</keyword>
<dbReference type="GO" id="GO:0003877">
    <property type="term" value="F:ATP:ADP adenylyltransferase activity"/>
    <property type="evidence" value="ECO:0007669"/>
    <property type="project" value="UniProtKB-EC"/>
</dbReference>
<dbReference type="InterPro" id="IPR043171">
    <property type="entry name" value="Ap4A_phos1/2-like"/>
</dbReference>
<organism evidence="3 4">
    <name type="scientific">Knufia fluminis</name>
    <dbReference type="NCBI Taxonomy" id="191047"/>
    <lineage>
        <taxon>Eukaryota</taxon>
        <taxon>Fungi</taxon>
        <taxon>Dikarya</taxon>
        <taxon>Ascomycota</taxon>
        <taxon>Pezizomycotina</taxon>
        <taxon>Eurotiomycetes</taxon>
        <taxon>Chaetothyriomycetidae</taxon>
        <taxon>Chaetothyriales</taxon>
        <taxon>Trichomeriaceae</taxon>
        <taxon>Knufia</taxon>
    </lineage>
</organism>
<dbReference type="GO" id="GO:0005524">
    <property type="term" value="F:ATP binding"/>
    <property type="evidence" value="ECO:0007669"/>
    <property type="project" value="InterPro"/>
</dbReference>
<keyword evidence="3" id="KW-0548">Nucleotidyltransferase</keyword>
<dbReference type="PANTHER" id="PTHR38420:SF3">
    <property type="entry name" value="5',5'''-P-1,P-4-TETRAPHOSPHATE PHOSPHORYLASE 2"/>
    <property type="match status" value="1"/>
</dbReference>
<dbReference type="AlphaFoldDB" id="A0AAN8ET80"/>
<dbReference type="EC" id="2.7.7.53" evidence="3"/>
<dbReference type="GO" id="GO:0009117">
    <property type="term" value="P:nucleotide metabolic process"/>
    <property type="evidence" value="ECO:0007669"/>
    <property type="project" value="InterPro"/>
</dbReference>
<dbReference type="Pfam" id="PF19327">
    <property type="entry name" value="Ap4A_phos_N"/>
    <property type="match status" value="1"/>
</dbReference>
<comment type="caution">
    <text evidence="3">The sequence shown here is derived from an EMBL/GenBank/DDBJ whole genome shotgun (WGS) entry which is preliminary data.</text>
</comment>
<proteinExistence type="predicted"/>
<dbReference type="Gene3D" id="3.30.428.70">
    <property type="match status" value="1"/>
</dbReference>
<feature type="domain" description="Ap4A phosphorylase 1/2 N-terminal" evidence="2">
    <location>
        <begin position="5"/>
        <end position="171"/>
    </location>
</feature>
<dbReference type="EMBL" id="JAKLMC020000012">
    <property type="protein sequence ID" value="KAK5953131.1"/>
    <property type="molecule type" value="Genomic_DNA"/>
</dbReference>
<dbReference type="SUPFAM" id="SSF54197">
    <property type="entry name" value="HIT-like"/>
    <property type="match status" value="1"/>
</dbReference>
<dbReference type="PANTHER" id="PTHR38420">
    <property type="entry name" value="AP-4-A PHOSPHORYLASE II"/>
    <property type="match status" value="1"/>
</dbReference>
<keyword evidence="4" id="KW-1185">Reference proteome</keyword>
<reference evidence="3 4" key="1">
    <citation type="submission" date="2022-12" db="EMBL/GenBank/DDBJ databases">
        <title>Genomic features and morphological characterization of a novel Knufia sp. strain isolated from spacecraft assembly facility.</title>
        <authorList>
            <person name="Teixeira M."/>
            <person name="Chander A.M."/>
            <person name="Stajich J.E."/>
            <person name="Venkateswaran K."/>
        </authorList>
    </citation>
    <scope>NUCLEOTIDE SEQUENCE [LARGE SCALE GENOMIC DNA]</scope>
    <source>
        <strain evidence="3 4">FJI-L2-BK-P2</strain>
    </source>
</reference>
<sequence>MMGLPDSLRKLVARKFTQARSSQDLVFSDTYLTLLQHPSTPAVQLRYCPALGKKPTSNSANPTNNKAKKAFDPFENPSPELLIAPVPATNPTHNIVLNKYPVIFNHFILATKENKPQTNLLEEDDLYLTHSCLQAWKQDAESHHSLFAFFNSGEHSGASQPHRHLQFLPIEDMKGGGEDWRVLCETMTSPAHHSLPLLHNPSLSFVHFATPVGSSSSAAEIHGKYILLMQAALASISEGGSLDSLDAISISQDGRTTFSYNLAMTTEVMAILPRRTEASSIPDVEDSAIAINGTILAGTMMVKAEEDWDSLRKQPEHVQKILADITYAKTSNAGRG</sequence>
<dbReference type="InterPro" id="IPR036265">
    <property type="entry name" value="HIT-like_sf"/>
</dbReference>
<dbReference type="Pfam" id="PF09830">
    <property type="entry name" value="ATP_transf"/>
    <property type="match status" value="1"/>
</dbReference>
<dbReference type="InterPro" id="IPR045759">
    <property type="entry name" value="Ap4A_phos1/2_N"/>
</dbReference>
<evidence type="ECO:0000259" key="1">
    <source>
        <dbReference type="Pfam" id="PF09830"/>
    </source>
</evidence>
<protein>
    <submittedName>
        <fullName evidence="3">Bifunctional AP-4-A phosphorylase/ADP sulfurylase</fullName>
        <ecNumber evidence="3">2.7.7.53</ecNumber>
    </submittedName>
</protein>
<dbReference type="Proteomes" id="UP001316803">
    <property type="component" value="Unassembled WGS sequence"/>
</dbReference>
<evidence type="ECO:0000313" key="4">
    <source>
        <dbReference type="Proteomes" id="UP001316803"/>
    </source>
</evidence>
<feature type="domain" description="ATP adenylyltransferase C-terminal" evidence="1">
    <location>
        <begin position="201"/>
        <end position="327"/>
    </location>
</feature>
<dbReference type="InterPro" id="IPR019200">
    <property type="entry name" value="ATP_adenylylTrfase_C"/>
</dbReference>
<evidence type="ECO:0000259" key="2">
    <source>
        <dbReference type="Pfam" id="PF19327"/>
    </source>
</evidence>